<comment type="caution">
    <text evidence="9">The sequence shown here is derived from an EMBL/GenBank/DDBJ whole genome shotgun (WGS) entry which is preliminary data.</text>
</comment>
<dbReference type="HAMAP" id="MF_01628">
    <property type="entry name" value="Thymid_phosp"/>
    <property type="match status" value="1"/>
</dbReference>
<dbReference type="Gene3D" id="3.90.1170.30">
    <property type="entry name" value="Pyrimidine nucleoside phosphorylase-like, C-terminal domain"/>
    <property type="match status" value="1"/>
</dbReference>
<dbReference type="InterPro" id="IPR013465">
    <property type="entry name" value="Thymidine_Pase"/>
</dbReference>
<dbReference type="PANTHER" id="PTHR10515">
    <property type="entry name" value="THYMIDINE PHOSPHORYLASE"/>
    <property type="match status" value="1"/>
</dbReference>
<dbReference type="SUPFAM" id="SSF52418">
    <property type="entry name" value="Nucleoside phosphorylase/phosphoribosyltransferase catalytic domain"/>
    <property type="match status" value="1"/>
</dbReference>
<comment type="similarity">
    <text evidence="1 7">Belongs to the thymidine/pyrimidine-nucleoside phosphorylase family.</text>
</comment>
<evidence type="ECO:0000256" key="2">
    <source>
        <dbReference type="ARBA" id="ARBA00011738"/>
    </source>
</evidence>
<dbReference type="InterPro" id="IPR035902">
    <property type="entry name" value="Nuc_phospho_transferase"/>
</dbReference>
<comment type="pathway">
    <text evidence="7">Pyrimidine metabolism; dTMP biosynthesis via salvage pathway; dTMP from thymine: step 1/2.</text>
</comment>
<dbReference type="InterPro" id="IPR017459">
    <property type="entry name" value="Glycosyl_Trfase_fam3_N_dom"/>
</dbReference>
<dbReference type="PANTHER" id="PTHR10515:SF0">
    <property type="entry name" value="THYMIDINE PHOSPHORYLASE"/>
    <property type="match status" value="1"/>
</dbReference>
<evidence type="ECO:0000256" key="6">
    <source>
        <dbReference type="ARBA" id="ARBA00048550"/>
    </source>
</evidence>
<dbReference type="SMART" id="SM00941">
    <property type="entry name" value="PYNP_C"/>
    <property type="match status" value="1"/>
</dbReference>
<evidence type="ECO:0000259" key="8">
    <source>
        <dbReference type="SMART" id="SM00941"/>
    </source>
</evidence>
<dbReference type="PROSITE" id="PS00647">
    <property type="entry name" value="THYMID_PHOSPHORYLASE"/>
    <property type="match status" value="1"/>
</dbReference>
<evidence type="ECO:0000256" key="1">
    <source>
        <dbReference type="ARBA" id="ARBA00006915"/>
    </source>
</evidence>
<keyword evidence="4 7" id="KW-0328">Glycosyltransferase</keyword>
<dbReference type="Pfam" id="PF07831">
    <property type="entry name" value="PYNP_C"/>
    <property type="match status" value="1"/>
</dbReference>
<dbReference type="NCBIfam" id="NF004490">
    <property type="entry name" value="PRK05820.1"/>
    <property type="match status" value="1"/>
</dbReference>
<dbReference type="SUPFAM" id="SSF54680">
    <property type="entry name" value="Pyrimidine nucleoside phosphorylase C-terminal domain"/>
    <property type="match status" value="1"/>
</dbReference>
<dbReference type="Proteomes" id="UP000737171">
    <property type="component" value="Unassembled WGS sequence"/>
</dbReference>
<dbReference type="InterPro" id="IPR018090">
    <property type="entry name" value="Pyrmidine_PPas_bac/euk"/>
</dbReference>
<dbReference type="EC" id="2.4.2.4" evidence="3 7"/>
<evidence type="ECO:0000313" key="9">
    <source>
        <dbReference type="EMBL" id="NRF69239.1"/>
    </source>
</evidence>
<evidence type="ECO:0000256" key="3">
    <source>
        <dbReference type="ARBA" id="ARBA00011892"/>
    </source>
</evidence>
<dbReference type="GO" id="GO:0009032">
    <property type="term" value="F:thymidine phosphorylase activity"/>
    <property type="evidence" value="ECO:0007669"/>
    <property type="project" value="UniProtKB-EC"/>
</dbReference>
<evidence type="ECO:0000256" key="5">
    <source>
        <dbReference type="ARBA" id="ARBA00022679"/>
    </source>
</evidence>
<dbReference type="Pfam" id="PF02885">
    <property type="entry name" value="Glycos_trans_3N"/>
    <property type="match status" value="1"/>
</dbReference>
<dbReference type="InterPro" id="IPR017872">
    <property type="entry name" value="Pyrmidine_PPase_CS"/>
</dbReference>
<dbReference type="SUPFAM" id="SSF47648">
    <property type="entry name" value="Nucleoside phosphorylase/phosphoribosyltransferase N-terminal domain"/>
    <property type="match status" value="1"/>
</dbReference>
<name>A0ABX2EKV7_9BURK</name>
<sequence length="440" mass="45605">MLLPVQVIQTKRDGGQLSPEEIQAFVDGVAKDTWSEGQVAAMAMAIFLRGMQRDEIVTLTRAMLHSGDVMRWQGASALPGPVLDKHSTGGVGDKVSLMLAPIIAVCGGVVPMVSGRGLGHTGGTLDKLEAIPGYRIDPPPEQLLRVLREVGCAIVGASARIAPADRRLYATRDVTGTVESIPLITASILSKKLSAGLQSLVIDVKVGNGAFAASLEMARALATSLVQVAQAAGLPTEALLTDMNQTLGWTAGNALELQETLDFLDGTAREPRLLEVTLQLAARMLRLAGLAVDDRAAYAAAQAALDSGRAAERFARMVAALDGPADVFAAGRALPAAPVQRDFAAPRSGVLAAMNTRAIGHAVVALGGGRRRAGDVLDARVGFSHCRPLGTVVQAGDALLRIHAASDADADEVAATLLRSITIADAAPAEQPVIVEAITG</sequence>
<comment type="subunit">
    <text evidence="2 7">Homodimer.</text>
</comment>
<dbReference type="PIRSF" id="PIRSF000478">
    <property type="entry name" value="TP_PyNP"/>
    <property type="match status" value="1"/>
</dbReference>
<organism evidence="9 10">
    <name type="scientific">Pseudaquabacterium terrae</name>
    <dbReference type="NCBI Taxonomy" id="2732868"/>
    <lineage>
        <taxon>Bacteria</taxon>
        <taxon>Pseudomonadati</taxon>
        <taxon>Pseudomonadota</taxon>
        <taxon>Betaproteobacteria</taxon>
        <taxon>Burkholderiales</taxon>
        <taxon>Sphaerotilaceae</taxon>
        <taxon>Pseudaquabacterium</taxon>
    </lineage>
</organism>
<dbReference type="Pfam" id="PF00591">
    <property type="entry name" value="Glycos_transf_3"/>
    <property type="match status" value="1"/>
</dbReference>
<accession>A0ABX2EKV7</accession>
<protein>
    <recommendedName>
        <fullName evidence="3 7">Thymidine phosphorylase</fullName>
        <ecNumber evidence="3 7">2.4.2.4</ecNumber>
    </recommendedName>
    <alternativeName>
        <fullName evidence="7">TdRPase</fullName>
    </alternativeName>
</protein>
<dbReference type="EMBL" id="JABRWJ010000006">
    <property type="protein sequence ID" value="NRF69239.1"/>
    <property type="molecule type" value="Genomic_DNA"/>
</dbReference>
<feature type="domain" description="Pyrimidine nucleoside phosphorylase C-terminal" evidence="8">
    <location>
        <begin position="350"/>
        <end position="424"/>
    </location>
</feature>
<dbReference type="Gene3D" id="3.40.1030.10">
    <property type="entry name" value="Nucleoside phosphorylase/phosphoribosyltransferase catalytic domain"/>
    <property type="match status" value="1"/>
</dbReference>
<dbReference type="NCBIfam" id="TIGR02643">
    <property type="entry name" value="T_phosphoryl"/>
    <property type="match status" value="1"/>
</dbReference>
<dbReference type="InterPro" id="IPR000312">
    <property type="entry name" value="Glycosyl_Trfase_fam3"/>
</dbReference>
<dbReference type="RefSeq" id="WP_173125778.1">
    <property type="nucleotide sequence ID" value="NZ_JABRWJ010000006.1"/>
</dbReference>
<keyword evidence="10" id="KW-1185">Reference proteome</keyword>
<dbReference type="InterPro" id="IPR036566">
    <property type="entry name" value="PYNP-like_C_sf"/>
</dbReference>
<evidence type="ECO:0000313" key="10">
    <source>
        <dbReference type="Proteomes" id="UP000737171"/>
    </source>
</evidence>
<gene>
    <name evidence="7 9" type="primary">deoA</name>
    <name evidence="9" type="ORF">HLB44_19770</name>
</gene>
<dbReference type="InterPro" id="IPR013102">
    <property type="entry name" value="PYNP_C"/>
</dbReference>
<dbReference type="InterPro" id="IPR036320">
    <property type="entry name" value="Glycosyl_Trfase_fam3_N_dom_sf"/>
</dbReference>
<dbReference type="InterPro" id="IPR000053">
    <property type="entry name" value="Thymidine/pyrmidine_PPase"/>
</dbReference>
<dbReference type="Gene3D" id="1.20.970.10">
    <property type="entry name" value="Transferase, Pyrimidine Nucleoside Phosphorylase, Chain C"/>
    <property type="match status" value="1"/>
</dbReference>
<evidence type="ECO:0000256" key="4">
    <source>
        <dbReference type="ARBA" id="ARBA00022676"/>
    </source>
</evidence>
<dbReference type="NCBIfam" id="TIGR02644">
    <property type="entry name" value="Y_phosphoryl"/>
    <property type="match status" value="1"/>
</dbReference>
<evidence type="ECO:0000256" key="7">
    <source>
        <dbReference type="HAMAP-Rule" id="MF_01628"/>
    </source>
</evidence>
<proteinExistence type="inferred from homology"/>
<comment type="catalytic activity">
    <reaction evidence="6 7">
        <text>thymidine + phosphate = 2-deoxy-alpha-D-ribose 1-phosphate + thymine</text>
        <dbReference type="Rhea" id="RHEA:16037"/>
        <dbReference type="ChEBI" id="CHEBI:17748"/>
        <dbReference type="ChEBI" id="CHEBI:17821"/>
        <dbReference type="ChEBI" id="CHEBI:43474"/>
        <dbReference type="ChEBI" id="CHEBI:57259"/>
        <dbReference type="EC" id="2.4.2.4"/>
    </reaction>
</comment>
<keyword evidence="5 7" id="KW-0808">Transferase</keyword>
<reference evidence="9 10" key="1">
    <citation type="submission" date="2020-05" db="EMBL/GenBank/DDBJ databases">
        <title>Aquincola sp. isolate from soil.</title>
        <authorList>
            <person name="Han J."/>
            <person name="Kim D.-U."/>
        </authorList>
    </citation>
    <scope>NUCLEOTIDE SEQUENCE [LARGE SCALE GENOMIC DNA]</scope>
    <source>
        <strain evidence="9 10">S2</strain>
    </source>
</reference>
<comment type="function">
    <text evidence="7">The enzymes which catalyze the reversible phosphorolysis of pyrimidine nucleosides are involved in the degradation of these compounds and in their utilization as carbon and energy sources, or in the rescue of pyrimidine bases for nucleotide synthesis.</text>
</comment>